<evidence type="ECO:0000313" key="1">
    <source>
        <dbReference type="EMBL" id="MCZ8514534.1"/>
    </source>
</evidence>
<reference evidence="1 2" key="1">
    <citation type="submission" date="2022-12" db="EMBL/GenBank/DDBJ databases">
        <title>Draft genome sequence of Paenibacillus sp. dW9.</title>
        <authorList>
            <person name="Choi E.-W."/>
            <person name="Kim D.-U."/>
        </authorList>
    </citation>
    <scope>NUCLEOTIDE SEQUENCE [LARGE SCALE GENOMIC DNA]</scope>
    <source>
        <strain evidence="2">dW9</strain>
    </source>
</reference>
<organism evidence="1 2">
    <name type="scientific">Paenibacillus gyeongsangnamensis</name>
    <dbReference type="NCBI Taxonomy" id="3388067"/>
    <lineage>
        <taxon>Bacteria</taxon>
        <taxon>Bacillati</taxon>
        <taxon>Bacillota</taxon>
        <taxon>Bacilli</taxon>
        <taxon>Bacillales</taxon>
        <taxon>Paenibacillaceae</taxon>
        <taxon>Paenibacillus</taxon>
    </lineage>
</organism>
<keyword evidence="2" id="KW-1185">Reference proteome</keyword>
<comment type="caution">
    <text evidence="1">The sequence shown here is derived from an EMBL/GenBank/DDBJ whole genome shotgun (WGS) entry which is preliminary data.</text>
</comment>
<name>A0ABT4QCC8_9BACL</name>
<dbReference type="RefSeq" id="WP_269883055.1">
    <property type="nucleotide sequence ID" value="NZ_JAQAGZ010000012.1"/>
</dbReference>
<protein>
    <recommendedName>
        <fullName evidence="3">NodB homology domain-containing protein</fullName>
    </recommendedName>
</protein>
<gene>
    <name evidence="1" type="ORF">O9H85_19325</name>
</gene>
<evidence type="ECO:0000313" key="2">
    <source>
        <dbReference type="Proteomes" id="UP001527882"/>
    </source>
</evidence>
<accession>A0ABT4QCC8</accession>
<dbReference type="Proteomes" id="UP001527882">
    <property type="component" value="Unassembled WGS sequence"/>
</dbReference>
<evidence type="ECO:0008006" key="3">
    <source>
        <dbReference type="Google" id="ProtNLM"/>
    </source>
</evidence>
<sequence>MARDNIKVPYGYEMPKSDGRDRGSLWVYDSFEGYTMRDLQRVLNLADERNIARTVFYPLHEETIRRMERHKVAPYYARLNHLRDLLDEADPDVDYTIDAYEGKRKKYTPMDTAFRFLEEKYESPHFIFMTDFTANLFAGYESFEPWIKKVRLFVAADTGLGPHPRLQDYASRWDSV</sequence>
<proteinExistence type="predicted"/>
<dbReference type="EMBL" id="JAQAGZ010000012">
    <property type="protein sequence ID" value="MCZ8514534.1"/>
    <property type="molecule type" value="Genomic_DNA"/>
</dbReference>